<feature type="compositionally biased region" description="Polar residues" evidence="1">
    <location>
        <begin position="64"/>
        <end position="73"/>
    </location>
</feature>
<dbReference type="AlphaFoldDB" id="A0A0K1R9E3"/>
<sequence>MASPDRDASVLAGRTVDRETAGLGRARTVAGHQTVADPQTVAGHRIAAGQDLEQVQDPVRTAADPQTVTAGSD</sequence>
<protein>
    <submittedName>
        <fullName evidence="2">Uncharacterized protein</fullName>
    </submittedName>
</protein>
<dbReference type="KEGG" id="crie:AK829_01230"/>
<proteinExistence type="predicted"/>
<evidence type="ECO:0000313" key="2">
    <source>
        <dbReference type="EMBL" id="AKV58018.1"/>
    </source>
</evidence>
<organism evidence="2 3">
    <name type="scientific">Corynebacterium riegelii</name>
    <dbReference type="NCBI Taxonomy" id="156976"/>
    <lineage>
        <taxon>Bacteria</taxon>
        <taxon>Bacillati</taxon>
        <taxon>Actinomycetota</taxon>
        <taxon>Actinomycetes</taxon>
        <taxon>Mycobacteriales</taxon>
        <taxon>Corynebacteriaceae</taxon>
        <taxon>Corynebacterium</taxon>
    </lineage>
</organism>
<feature type="region of interest" description="Disordered" evidence="1">
    <location>
        <begin position="50"/>
        <end position="73"/>
    </location>
</feature>
<evidence type="ECO:0000313" key="3">
    <source>
        <dbReference type="Proteomes" id="UP000060016"/>
    </source>
</evidence>
<name>A0A0K1R9E3_9CORY</name>
<reference evidence="2 3" key="1">
    <citation type="submission" date="2015-08" db="EMBL/GenBank/DDBJ databases">
        <authorList>
            <person name="Babu N.S."/>
            <person name="Beckwith C.J."/>
            <person name="Beseler K.G."/>
            <person name="Brison A."/>
            <person name="Carone J.V."/>
            <person name="Caskin T.P."/>
            <person name="Diamond M."/>
            <person name="Durham M.E."/>
            <person name="Foxe J.M."/>
            <person name="Go M."/>
            <person name="Henderson B.A."/>
            <person name="Jones I.B."/>
            <person name="McGettigan J.A."/>
            <person name="Micheletti S.J."/>
            <person name="Nasrallah M.E."/>
            <person name="Ortiz D."/>
            <person name="Piller C.R."/>
            <person name="Privatt S.R."/>
            <person name="Schneider S.L."/>
            <person name="Sharp S."/>
            <person name="Smith T.C."/>
            <person name="Stanton J.D."/>
            <person name="Ullery H.E."/>
            <person name="Wilson R.J."/>
            <person name="Serrano M.G."/>
            <person name="Buck G."/>
            <person name="Lee V."/>
            <person name="Wang Y."/>
            <person name="Carvalho R."/>
            <person name="Voegtly L."/>
            <person name="Shi R."/>
            <person name="Duckworth R."/>
            <person name="Johnson A."/>
            <person name="Loviza R."/>
            <person name="Walstead R."/>
            <person name="Shah Z."/>
            <person name="Kiflezghi M."/>
            <person name="Wade K."/>
            <person name="Ball S.L."/>
            <person name="Bradley K.W."/>
            <person name="Asai D.J."/>
            <person name="Bowman C.A."/>
            <person name="Russell D.A."/>
            <person name="Pope W.H."/>
            <person name="Jacobs-Sera D."/>
            <person name="Hendrix R.W."/>
            <person name="Hatfull G.F."/>
        </authorList>
    </citation>
    <scope>NUCLEOTIDE SEQUENCE [LARGE SCALE GENOMIC DNA]</scope>
    <source>
        <strain evidence="2 3">PUDD_83A45</strain>
    </source>
</reference>
<dbReference type="EMBL" id="CP012342">
    <property type="protein sequence ID" value="AKV58018.1"/>
    <property type="molecule type" value="Genomic_DNA"/>
</dbReference>
<dbReference type="Proteomes" id="UP000060016">
    <property type="component" value="Chromosome"/>
</dbReference>
<evidence type="ECO:0000256" key="1">
    <source>
        <dbReference type="SAM" id="MobiDB-lite"/>
    </source>
</evidence>
<keyword evidence="3" id="KW-1185">Reference proteome</keyword>
<dbReference type="STRING" id="156976.AK829_01230"/>
<accession>A0A0K1R9E3</accession>
<gene>
    <name evidence="2" type="ORF">AK829_01230</name>
</gene>